<sequence>MRPFQYPPFPNAQFGIADRLPDPAKGPLSRDYITSPLSQHLCRVTSTSYEWCRETDHLISGYTRIEGYPPGANPITITATASNPQKPVERWESEEEKAPKKNKGKKNTG</sequence>
<dbReference type="Proteomes" id="UP001341840">
    <property type="component" value="Unassembled WGS sequence"/>
</dbReference>
<feature type="region of interest" description="Disordered" evidence="1">
    <location>
        <begin position="73"/>
        <end position="109"/>
    </location>
</feature>
<accession>A0ABU6YWC7</accession>
<comment type="caution">
    <text evidence="2">The sequence shown here is derived from an EMBL/GenBank/DDBJ whole genome shotgun (WGS) entry which is preliminary data.</text>
</comment>
<feature type="compositionally biased region" description="Basic residues" evidence="1">
    <location>
        <begin position="100"/>
        <end position="109"/>
    </location>
</feature>
<evidence type="ECO:0000256" key="1">
    <source>
        <dbReference type="SAM" id="MobiDB-lite"/>
    </source>
</evidence>
<name>A0ABU6YWC7_9FABA</name>
<feature type="region of interest" description="Disordered" evidence="1">
    <location>
        <begin position="1"/>
        <end position="28"/>
    </location>
</feature>
<proteinExistence type="predicted"/>
<reference evidence="2 3" key="1">
    <citation type="journal article" date="2023" name="Plants (Basel)">
        <title>Bridging the Gap: Combining Genomics and Transcriptomics Approaches to Understand Stylosanthes scabra, an Orphan Legume from the Brazilian Caatinga.</title>
        <authorList>
            <person name="Ferreira-Neto J.R.C."/>
            <person name="da Silva M.D."/>
            <person name="Binneck E."/>
            <person name="de Melo N.F."/>
            <person name="da Silva R.H."/>
            <person name="de Melo A.L.T.M."/>
            <person name="Pandolfi V."/>
            <person name="Bustamante F.O."/>
            <person name="Brasileiro-Vidal A.C."/>
            <person name="Benko-Iseppon A.M."/>
        </authorList>
    </citation>
    <scope>NUCLEOTIDE SEQUENCE [LARGE SCALE GENOMIC DNA]</scope>
    <source>
        <tissue evidence="2">Leaves</tissue>
    </source>
</reference>
<organism evidence="2 3">
    <name type="scientific">Stylosanthes scabra</name>
    <dbReference type="NCBI Taxonomy" id="79078"/>
    <lineage>
        <taxon>Eukaryota</taxon>
        <taxon>Viridiplantae</taxon>
        <taxon>Streptophyta</taxon>
        <taxon>Embryophyta</taxon>
        <taxon>Tracheophyta</taxon>
        <taxon>Spermatophyta</taxon>
        <taxon>Magnoliopsida</taxon>
        <taxon>eudicotyledons</taxon>
        <taxon>Gunneridae</taxon>
        <taxon>Pentapetalae</taxon>
        <taxon>rosids</taxon>
        <taxon>fabids</taxon>
        <taxon>Fabales</taxon>
        <taxon>Fabaceae</taxon>
        <taxon>Papilionoideae</taxon>
        <taxon>50 kb inversion clade</taxon>
        <taxon>dalbergioids sensu lato</taxon>
        <taxon>Dalbergieae</taxon>
        <taxon>Pterocarpus clade</taxon>
        <taxon>Stylosanthes</taxon>
    </lineage>
</organism>
<feature type="compositionally biased region" description="Basic and acidic residues" evidence="1">
    <location>
        <begin position="87"/>
        <end position="99"/>
    </location>
</feature>
<dbReference type="EMBL" id="JASCZI010243963">
    <property type="protein sequence ID" value="MED6213776.1"/>
    <property type="molecule type" value="Genomic_DNA"/>
</dbReference>
<evidence type="ECO:0000313" key="2">
    <source>
        <dbReference type="EMBL" id="MED6213776.1"/>
    </source>
</evidence>
<keyword evidence="3" id="KW-1185">Reference proteome</keyword>
<gene>
    <name evidence="2" type="ORF">PIB30_096626</name>
</gene>
<feature type="compositionally biased region" description="Pro residues" evidence="1">
    <location>
        <begin position="1"/>
        <end position="10"/>
    </location>
</feature>
<feature type="compositionally biased region" description="Polar residues" evidence="1">
    <location>
        <begin position="75"/>
        <end position="85"/>
    </location>
</feature>
<evidence type="ECO:0000313" key="3">
    <source>
        <dbReference type="Proteomes" id="UP001341840"/>
    </source>
</evidence>
<protein>
    <submittedName>
        <fullName evidence="2">Uncharacterized protein</fullName>
    </submittedName>
</protein>